<dbReference type="SUPFAM" id="SSF53474">
    <property type="entry name" value="alpha/beta-Hydrolases"/>
    <property type="match status" value="1"/>
</dbReference>
<evidence type="ECO:0000259" key="2">
    <source>
        <dbReference type="Pfam" id="PF07859"/>
    </source>
</evidence>
<dbReference type="InterPro" id="IPR013094">
    <property type="entry name" value="AB_hydrolase_3"/>
</dbReference>
<dbReference type="PANTHER" id="PTHR12277">
    <property type="entry name" value="ALPHA/BETA HYDROLASE DOMAIN-CONTAINING PROTEIN"/>
    <property type="match status" value="1"/>
</dbReference>
<feature type="transmembrane region" description="Helical" evidence="1">
    <location>
        <begin position="22"/>
        <end position="42"/>
    </location>
</feature>
<dbReference type="OMA" id="YELHNCL"/>
<name>A0A1M2VQS4_TRAPU</name>
<sequence length="404" mass="44445">MADNAPPRKPSGGGLLSKLHKFAYLVTFLYACIILLLATPFFQRHAIYQHAVRVPWSAQFDLPEKYGLAPGKTLNFKLTTPDNVTLGAWFVLSEPVFQSLRAASPTSLGQPSAQVVQEALHTNPTILYFHGNAATRAAPMRVRHYSSFTSRLRANVLVIDYRGFADSEGVPSDTGLTEDAKTAWRWLLSQGAKPEDVMLVGHSLGTGVTTRLATWLAQEGVKPRGVALLAPFTNLASAVQTYDIGGFPLLQPLQSFAIGRRLLANLMHHEFDTLAVVQDINVPLLIAHSQNDMDIPHSHSRTLLDVLLDPHLPSSPISLPATPDQILGSADYTTYIEAQKLRREKRSELVRKLEVPTFGVIEEFDGTAGKVVYVETFWGAHNDVGLQEGVQDIITNTFRLGIHL</sequence>
<comment type="caution">
    <text evidence="3">The sequence shown here is derived from an EMBL/GenBank/DDBJ whole genome shotgun (WGS) entry which is preliminary data.</text>
</comment>
<evidence type="ECO:0000313" key="3">
    <source>
        <dbReference type="EMBL" id="OJT09961.1"/>
    </source>
</evidence>
<dbReference type="STRING" id="154538.A0A1M2VQS4"/>
<keyword evidence="1" id="KW-0472">Membrane</keyword>
<dbReference type="EMBL" id="MNAD01000858">
    <property type="protein sequence ID" value="OJT09961.1"/>
    <property type="molecule type" value="Genomic_DNA"/>
</dbReference>
<evidence type="ECO:0000313" key="4">
    <source>
        <dbReference type="Proteomes" id="UP000184267"/>
    </source>
</evidence>
<proteinExistence type="predicted"/>
<dbReference type="InterPro" id="IPR029058">
    <property type="entry name" value="AB_hydrolase_fold"/>
</dbReference>
<accession>A0A1M2VQS4</accession>
<dbReference type="Proteomes" id="UP000184267">
    <property type="component" value="Unassembled WGS sequence"/>
</dbReference>
<organism evidence="3 4">
    <name type="scientific">Trametes pubescens</name>
    <name type="common">White-rot fungus</name>
    <dbReference type="NCBI Taxonomy" id="154538"/>
    <lineage>
        <taxon>Eukaryota</taxon>
        <taxon>Fungi</taxon>
        <taxon>Dikarya</taxon>
        <taxon>Basidiomycota</taxon>
        <taxon>Agaricomycotina</taxon>
        <taxon>Agaricomycetes</taxon>
        <taxon>Polyporales</taxon>
        <taxon>Polyporaceae</taxon>
        <taxon>Trametes</taxon>
    </lineage>
</organism>
<dbReference type="Pfam" id="PF07859">
    <property type="entry name" value="Abhydrolase_3"/>
    <property type="match status" value="1"/>
</dbReference>
<protein>
    <submittedName>
        <fullName evidence="3">Monoacylglycerol lipase ABHD12</fullName>
    </submittedName>
</protein>
<keyword evidence="1" id="KW-1133">Transmembrane helix</keyword>
<feature type="domain" description="Alpha/beta hydrolase fold-3" evidence="2">
    <location>
        <begin position="126"/>
        <end position="238"/>
    </location>
</feature>
<dbReference type="GO" id="GO:0052651">
    <property type="term" value="P:monoacylglycerol catabolic process"/>
    <property type="evidence" value="ECO:0007669"/>
    <property type="project" value="TreeGrafter"/>
</dbReference>
<dbReference type="GO" id="GO:0004622">
    <property type="term" value="F:phosphatidylcholine lysophospholipase activity"/>
    <property type="evidence" value="ECO:0007669"/>
    <property type="project" value="TreeGrafter"/>
</dbReference>
<dbReference type="GO" id="GO:0005789">
    <property type="term" value="C:endoplasmic reticulum membrane"/>
    <property type="evidence" value="ECO:0007669"/>
    <property type="project" value="TreeGrafter"/>
</dbReference>
<dbReference type="Gene3D" id="3.40.50.1820">
    <property type="entry name" value="alpha/beta hydrolase"/>
    <property type="match status" value="1"/>
</dbReference>
<gene>
    <name evidence="3" type="ORF">TRAPUB_13559</name>
</gene>
<keyword evidence="1" id="KW-0812">Transmembrane</keyword>
<dbReference type="AlphaFoldDB" id="A0A1M2VQS4"/>
<dbReference type="GO" id="GO:0047372">
    <property type="term" value="F:monoacylglycerol lipase activity"/>
    <property type="evidence" value="ECO:0007669"/>
    <property type="project" value="TreeGrafter"/>
</dbReference>
<reference evidence="3 4" key="1">
    <citation type="submission" date="2016-10" db="EMBL/GenBank/DDBJ databases">
        <title>Genome sequence of the basidiomycete white-rot fungus Trametes pubescens.</title>
        <authorList>
            <person name="Makela M.R."/>
            <person name="Granchi Z."/>
            <person name="Peng M."/>
            <person name="De Vries R.P."/>
            <person name="Grigoriev I."/>
            <person name="Riley R."/>
            <person name="Hilden K."/>
        </authorList>
    </citation>
    <scope>NUCLEOTIDE SEQUENCE [LARGE SCALE GENOMIC DNA]</scope>
    <source>
        <strain evidence="3 4">FBCC735</strain>
    </source>
</reference>
<evidence type="ECO:0000256" key="1">
    <source>
        <dbReference type="SAM" id="Phobius"/>
    </source>
</evidence>
<dbReference type="OrthoDB" id="446723at2759"/>
<dbReference type="GO" id="GO:0006660">
    <property type="term" value="P:phosphatidylserine catabolic process"/>
    <property type="evidence" value="ECO:0007669"/>
    <property type="project" value="TreeGrafter"/>
</dbReference>
<dbReference type="PANTHER" id="PTHR12277:SF194">
    <property type="entry name" value="FI04476P"/>
    <property type="match status" value="1"/>
</dbReference>
<keyword evidence="4" id="KW-1185">Reference proteome</keyword>